<organism evidence="1 2">
    <name type="scientific">Coprococcus eutactus</name>
    <dbReference type="NCBI Taxonomy" id="33043"/>
    <lineage>
        <taxon>Bacteria</taxon>
        <taxon>Bacillati</taxon>
        <taxon>Bacillota</taxon>
        <taxon>Clostridia</taxon>
        <taxon>Lachnospirales</taxon>
        <taxon>Lachnospiraceae</taxon>
        <taxon>Coprococcus</taxon>
    </lineage>
</organism>
<proteinExistence type="predicted"/>
<evidence type="ECO:0000313" key="2">
    <source>
        <dbReference type="Proteomes" id="UP000283295"/>
    </source>
</evidence>
<reference evidence="1 2" key="1">
    <citation type="submission" date="2018-08" db="EMBL/GenBank/DDBJ databases">
        <title>A genome reference for cultivated species of the human gut microbiota.</title>
        <authorList>
            <person name="Zou Y."/>
            <person name="Xue W."/>
            <person name="Luo G."/>
        </authorList>
    </citation>
    <scope>NUCLEOTIDE SEQUENCE [LARGE SCALE GENOMIC DNA]</scope>
    <source>
        <strain evidence="1 2">AF22-21</strain>
    </source>
</reference>
<dbReference type="RefSeq" id="WP_022059441.1">
    <property type="nucleotide sequence ID" value="NZ_CABIWG010000001.1"/>
</dbReference>
<dbReference type="EMBL" id="QRVK01000013">
    <property type="protein sequence ID" value="RGS42926.1"/>
    <property type="molecule type" value="Genomic_DNA"/>
</dbReference>
<dbReference type="AlphaFoldDB" id="A0A3R5ZNY9"/>
<comment type="caution">
    <text evidence="1">The sequence shown here is derived from an EMBL/GenBank/DDBJ whole genome shotgun (WGS) entry which is preliminary data.</text>
</comment>
<protein>
    <submittedName>
        <fullName evidence="1">DUF1292 domain-containing protein</fullName>
    </submittedName>
</protein>
<evidence type="ECO:0000313" key="1">
    <source>
        <dbReference type="EMBL" id="RGS42926.1"/>
    </source>
</evidence>
<dbReference type="InterPro" id="IPR009711">
    <property type="entry name" value="UPF0473"/>
</dbReference>
<dbReference type="Pfam" id="PF06949">
    <property type="entry name" value="DUF1292"/>
    <property type="match status" value="1"/>
</dbReference>
<dbReference type="OrthoDB" id="9796509at2"/>
<name>A0A3R5ZNY9_9FIRM</name>
<accession>A0A3R5ZNY9</accession>
<dbReference type="Proteomes" id="UP000283295">
    <property type="component" value="Unassembled WGS sequence"/>
</dbReference>
<sequence length="99" mass="11219">MANTKNDFPSDMDDIEMIDITYEDGTSCSCEVIAHFDVEDISYAALLPEGDEDSDILVYRYSENGDDVELCEITDEDEFNKVADVLDEILDDLEFNSED</sequence>
<gene>
    <name evidence="1" type="ORF">DWX94_06715</name>
</gene>